<evidence type="ECO:0000256" key="2">
    <source>
        <dbReference type="SAM" id="Phobius"/>
    </source>
</evidence>
<dbReference type="EMBL" id="CAICTM010000375">
    <property type="protein sequence ID" value="CAB9509138.1"/>
    <property type="molecule type" value="Genomic_DNA"/>
</dbReference>
<dbReference type="AlphaFoldDB" id="A0A9N8HBS7"/>
<proteinExistence type="predicted"/>
<organism evidence="3 4">
    <name type="scientific">Seminavis robusta</name>
    <dbReference type="NCBI Taxonomy" id="568900"/>
    <lineage>
        <taxon>Eukaryota</taxon>
        <taxon>Sar</taxon>
        <taxon>Stramenopiles</taxon>
        <taxon>Ochrophyta</taxon>
        <taxon>Bacillariophyta</taxon>
        <taxon>Bacillariophyceae</taxon>
        <taxon>Bacillariophycidae</taxon>
        <taxon>Naviculales</taxon>
        <taxon>Naviculaceae</taxon>
        <taxon>Seminavis</taxon>
    </lineage>
</organism>
<feature type="transmembrane region" description="Helical" evidence="2">
    <location>
        <begin position="271"/>
        <end position="292"/>
    </location>
</feature>
<feature type="region of interest" description="Disordered" evidence="1">
    <location>
        <begin position="317"/>
        <end position="338"/>
    </location>
</feature>
<evidence type="ECO:0000313" key="4">
    <source>
        <dbReference type="Proteomes" id="UP001153069"/>
    </source>
</evidence>
<evidence type="ECO:0000256" key="1">
    <source>
        <dbReference type="SAM" id="MobiDB-lite"/>
    </source>
</evidence>
<feature type="transmembrane region" description="Helical" evidence="2">
    <location>
        <begin position="195"/>
        <end position="220"/>
    </location>
</feature>
<keyword evidence="4" id="KW-1185">Reference proteome</keyword>
<keyword evidence="2" id="KW-1133">Transmembrane helix</keyword>
<protein>
    <submittedName>
        <fullName evidence="3">Uncharacterized protein</fullName>
    </submittedName>
</protein>
<feature type="compositionally biased region" description="Polar residues" evidence="1">
    <location>
        <begin position="381"/>
        <end position="405"/>
    </location>
</feature>
<evidence type="ECO:0000313" key="3">
    <source>
        <dbReference type="EMBL" id="CAB9509138.1"/>
    </source>
</evidence>
<dbReference type="Proteomes" id="UP001153069">
    <property type="component" value="Unassembled WGS sequence"/>
</dbReference>
<reference evidence="3" key="1">
    <citation type="submission" date="2020-06" db="EMBL/GenBank/DDBJ databases">
        <authorList>
            <consortium name="Plant Systems Biology data submission"/>
        </authorList>
    </citation>
    <scope>NUCLEOTIDE SEQUENCE</scope>
    <source>
        <strain evidence="3">D6</strain>
    </source>
</reference>
<feature type="compositionally biased region" description="Basic residues" evidence="1">
    <location>
        <begin position="36"/>
        <end position="47"/>
    </location>
</feature>
<keyword evidence="2" id="KW-0812">Transmembrane</keyword>
<gene>
    <name evidence="3" type="ORF">SEMRO_376_G129810.1</name>
</gene>
<sequence length="442" mass="49520">MRRSLNASRGHNSLTDVDYAEYDEEVGLSVGGGSPRRLREKQNKKSRQLSDPSIDIQLLGDPEIAASTRSSSSSEDHVLLELDQEIRAMEKELKTWRRVSGMHTLQAHILEQLHCTNDTNNDTNNKSATTRVDVNDVTLSVINGISEQSKENFDGVLETSVVAALLMTFSVPMAWNPPDFIQYRTSDPFAKVSTMNWLALIHLYGWSIMSILGMMIIMYGRVYTSAVARAARDSDRLRIQMAGNAFNEMLYMLFAMTHFFGWGIFADTSAVFGYVHGIIITLMAYVAVMISVHMGAKYIRAGHIEYGWRAKALQANHKTQNNDQNSNENNHHDTEEGEDPVDDYLAFQLLHKKMEYAKLMAQRVAPKSVFAWGYNDNNNHSRSGVQNIDETNNSDNIHHNPQSKKPWSVPVPIVFEAGGVGGPTGLSDDGKQLFFGLDKKTP</sequence>
<feature type="region of interest" description="Disordered" evidence="1">
    <location>
        <begin position="381"/>
        <end position="407"/>
    </location>
</feature>
<keyword evidence="2" id="KW-0472">Membrane</keyword>
<name>A0A9N8HBS7_9STRA</name>
<feature type="region of interest" description="Disordered" evidence="1">
    <location>
        <begin position="27"/>
        <end position="58"/>
    </location>
</feature>
<feature type="transmembrane region" description="Helical" evidence="2">
    <location>
        <begin position="241"/>
        <end position="265"/>
    </location>
</feature>
<accession>A0A9N8HBS7</accession>
<comment type="caution">
    <text evidence="3">The sequence shown here is derived from an EMBL/GenBank/DDBJ whole genome shotgun (WGS) entry which is preliminary data.</text>
</comment>